<dbReference type="AlphaFoldDB" id="R6TPT2"/>
<reference evidence="2" key="1">
    <citation type="submission" date="2012-11" db="EMBL/GenBank/DDBJ databases">
        <title>Dependencies among metagenomic species, viruses, plasmids and units of genetic variation.</title>
        <authorList>
            <person name="Nielsen H.B."/>
            <person name="Almeida M."/>
            <person name="Juncker A.S."/>
            <person name="Rasmussen S."/>
            <person name="Li J."/>
            <person name="Sunagawa S."/>
            <person name="Plichta D."/>
            <person name="Gautier L."/>
            <person name="Le Chatelier E."/>
            <person name="Peletier E."/>
            <person name="Bonde I."/>
            <person name="Nielsen T."/>
            <person name="Manichanh C."/>
            <person name="Arumugam M."/>
            <person name="Batto J."/>
            <person name="Santos M.B.Q.D."/>
            <person name="Blom N."/>
            <person name="Borruel N."/>
            <person name="Burgdorf K.S."/>
            <person name="Boumezbeur F."/>
            <person name="Casellas F."/>
            <person name="Dore J."/>
            <person name="Guarner F."/>
            <person name="Hansen T."/>
            <person name="Hildebrand F."/>
            <person name="Kaas R.S."/>
            <person name="Kennedy S."/>
            <person name="Kristiansen K."/>
            <person name="Kultima J.R."/>
            <person name="Leonard P."/>
            <person name="Levenez F."/>
            <person name="Lund O."/>
            <person name="Moumen B."/>
            <person name="Le Paslier D."/>
            <person name="Pons N."/>
            <person name="Pedersen O."/>
            <person name="Prifti E."/>
            <person name="Qin J."/>
            <person name="Raes J."/>
            <person name="Tap J."/>
            <person name="Tims S."/>
            <person name="Ussery D.W."/>
            <person name="Yamada T."/>
            <person name="MetaHit consortium"/>
            <person name="Renault P."/>
            <person name="Sicheritz-Ponten T."/>
            <person name="Bork P."/>
            <person name="Wang J."/>
            <person name="Brunak S."/>
            <person name="Ehrlich S.D."/>
        </authorList>
    </citation>
    <scope>NUCLEOTIDE SEQUENCE [LARGE SCALE GENOMIC DNA]</scope>
</reference>
<proteinExistence type="predicted"/>
<sequence length="117" mass="12570">MKRISILALPLILTSFFTVLVSRIVIFFIPEIAVLFGASREAFPMWRRSVADLKLTIPILSGVIVMMLICGIKCGTRSGKVLKAVLVAAVAVGFTALTVLTAKINGTPIVPLIRSAM</sequence>
<dbReference type="EMBL" id="CBFW010000015">
    <property type="protein sequence ID" value="CDC69906.1"/>
    <property type="molecule type" value="Genomic_DNA"/>
</dbReference>
<feature type="transmembrane region" description="Helical" evidence="1">
    <location>
        <begin position="7"/>
        <end position="35"/>
    </location>
</feature>
<reference evidence="3 5" key="2">
    <citation type="submission" date="2022-03" db="EMBL/GenBank/DDBJ databases">
        <title>Metagenome-assembled genomes from swine fecal metagenomes.</title>
        <authorList>
            <person name="Holman D.B."/>
            <person name="Kommadath A."/>
        </authorList>
    </citation>
    <scope>NUCLEOTIDE SEQUENCE [LARGE SCALE GENOMIC DNA]</scope>
    <source>
        <strain evidence="3">SUG147</strain>
    </source>
</reference>
<feature type="transmembrane region" description="Helical" evidence="1">
    <location>
        <begin position="55"/>
        <end position="72"/>
    </location>
</feature>
<evidence type="ECO:0000313" key="5">
    <source>
        <dbReference type="Proteomes" id="UP001139365"/>
    </source>
</evidence>
<keyword evidence="1" id="KW-0472">Membrane</keyword>
<name>R6TPT2_9BACT</name>
<feature type="transmembrane region" description="Helical" evidence="1">
    <location>
        <begin position="84"/>
        <end position="102"/>
    </location>
</feature>
<dbReference type="EMBL" id="JALEMU010000083">
    <property type="protein sequence ID" value="MCI5755713.1"/>
    <property type="molecule type" value="Genomic_DNA"/>
</dbReference>
<protein>
    <submittedName>
        <fullName evidence="2">Uncharacterized protein</fullName>
    </submittedName>
</protein>
<evidence type="ECO:0000256" key="1">
    <source>
        <dbReference type="SAM" id="Phobius"/>
    </source>
</evidence>
<keyword evidence="1" id="KW-1133">Transmembrane helix</keyword>
<keyword evidence="1" id="KW-0812">Transmembrane</keyword>
<organism evidence="2 4">
    <name type="scientific">Candidatus Colimorpha enterica</name>
    <dbReference type="NCBI Taxonomy" id="3083063"/>
    <lineage>
        <taxon>Bacteria</taxon>
        <taxon>Pseudomonadati</taxon>
        <taxon>Bacteroidota</taxon>
        <taxon>Bacteroidia</taxon>
        <taxon>Bacteroidales</taxon>
        <taxon>Candidatus Colimorpha</taxon>
    </lineage>
</organism>
<dbReference type="Proteomes" id="UP001139365">
    <property type="component" value="Unassembled WGS sequence"/>
</dbReference>
<gene>
    <name evidence="2" type="ORF">BN580_00635</name>
    <name evidence="3" type="ORF">MR241_05410</name>
</gene>
<evidence type="ECO:0000313" key="3">
    <source>
        <dbReference type="EMBL" id="MCI5755713.1"/>
    </source>
</evidence>
<evidence type="ECO:0000313" key="2">
    <source>
        <dbReference type="EMBL" id="CDC69906.1"/>
    </source>
</evidence>
<evidence type="ECO:0000313" key="4">
    <source>
        <dbReference type="Proteomes" id="UP000017938"/>
    </source>
</evidence>
<accession>R6TPT2</accession>
<comment type="caution">
    <text evidence="2">The sequence shown here is derived from an EMBL/GenBank/DDBJ whole genome shotgun (WGS) entry which is preliminary data.</text>
</comment>
<dbReference type="Proteomes" id="UP000017938">
    <property type="component" value="Unassembled WGS sequence"/>
</dbReference>